<dbReference type="AlphaFoldDB" id="A0A834U0G9"/>
<feature type="compositionally biased region" description="Basic and acidic residues" evidence="1">
    <location>
        <begin position="1"/>
        <end position="16"/>
    </location>
</feature>
<proteinExistence type="predicted"/>
<evidence type="ECO:0000256" key="1">
    <source>
        <dbReference type="SAM" id="MobiDB-lite"/>
    </source>
</evidence>
<organism evidence="2 3">
    <name type="scientific">Senna tora</name>
    <dbReference type="NCBI Taxonomy" id="362788"/>
    <lineage>
        <taxon>Eukaryota</taxon>
        <taxon>Viridiplantae</taxon>
        <taxon>Streptophyta</taxon>
        <taxon>Embryophyta</taxon>
        <taxon>Tracheophyta</taxon>
        <taxon>Spermatophyta</taxon>
        <taxon>Magnoliopsida</taxon>
        <taxon>eudicotyledons</taxon>
        <taxon>Gunneridae</taxon>
        <taxon>Pentapetalae</taxon>
        <taxon>rosids</taxon>
        <taxon>fabids</taxon>
        <taxon>Fabales</taxon>
        <taxon>Fabaceae</taxon>
        <taxon>Caesalpinioideae</taxon>
        <taxon>Cassia clade</taxon>
        <taxon>Senna</taxon>
    </lineage>
</organism>
<comment type="caution">
    <text evidence="2">The sequence shown here is derived from an EMBL/GenBank/DDBJ whole genome shotgun (WGS) entry which is preliminary data.</text>
</comment>
<protein>
    <submittedName>
        <fullName evidence="2">Uncharacterized protein</fullName>
    </submittedName>
</protein>
<evidence type="ECO:0000313" key="2">
    <source>
        <dbReference type="EMBL" id="KAF7829345.1"/>
    </source>
</evidence>
<accession>A0A834U0G9</accession>
<keyword evidence="3" id="KW-1185">Reference proteome</keyword>
<dbReference type="Proteomes" id="UP000634136">
    <property type="component" value="Unassembled WGS sequence"/>
</dbReference>
<sequence length="59" mass="7028">MGEAKRNEKRKDEERSRKMRMRKRKMRWKWMICGRGGGEEVGTGKSRETIIYIIIAIEG</sequence>
<reference evidence="2" key="1">
    <citation type="submission" date="2020-09" db="EMBL/GenBank/DDBJ databases">
        <title>Genome-Enabled Discovery of Anthraquinone Biosynthesis in Senna tora.</title>
        <authorList>
            <person name="Kang S.-H."/>
            <person name="Pandey R.P."/>
            <person name="Lee C.-M."/>
            <person name="Sim J.-S."/>
            <person name="Jeong J.-T."/>
            <person name="Choi B.-S."/>
            <person name="Jung M."/>
            <person name="Ginzburg D."/>
            <person name="Zhao K."/>
            <person name="Won S.Y."/>
            <person name="Oh T.-J."/>
            <person name="Yu Y."/>
            <person name="Kim N.-H."/>
            <person name="Lee O.R."/>
            <person name="Lee T.-H."/>
            <person name="Bashyal P."/>
            <person name="Kim T.-S."/>
            <person name="Lee W.-H."/>
            <person name="Kawkins C."/>
            <person name="Kim C.-K."/>
            <person name="Kim J.S."/>
            <person name="Ahn B.O."/>
            <person name="Rhee S.Y."/>
            <person name="Sohng J.K."/>
        </authorList>
    </citation>
    <scope>NUCLEOTIDE SEQUENCE</scope>
    <source>
        <tissue evidence="2">Leaf</tissue>
    </source>
</reference>
<dbReference type="EMBL" id="JAAIUW010000006">
    <property type="protein sequence ID" value="KAF7829345.1"/>
    <property type="molecule type" value="Genomic_DNA"/>
</dbReference>
<name>A0A834U0G9_9FABA</name>
<gene>
    <name evidence="2" type="ORF">G2W53_020509</name>
</gene>
<feature type="region of interest" description="Disordered" evidence="1">
    <location>
        <begin position="1"/>
        <end position="20"/>
    </location>
</feature>
<evidence type="ECO:0000313" key="3">
    <source>
        <dbReference type="Proteomes" id="UP000634136"/>
    </source>
</evidence>